<dbReference type="AlphaFoldDB" id="A0A8K0MPK2"/>
<reference evidence="1" key="1">
    <citation type="submission" date="2020-03" db="EMBL/GenBank/DDBJ databases">
        <title>A high-quality chromosome-level genome assembly of a woody plant with both climbing and erect habits, Rhamnella rubrinervis.</title>
        <authorList>
            <person name="Lu Z."/>
            <person name="Yang Y."/>
            <person name="Zhu X."/>
            <person name="Sun Y."/>
        </authorList>
    </citation>
    <scope>NUCLEOTIDE SEQUENCE</scope>
    <source>
        <strain evidence="1">BYM</strain>
        <tissue evidence="1">Leaf</tissue>
    </source>
</reference>
<gene>
    <name evidence="1" type="ORF">FNV43_RR04439</name>
</gene>
<name>A0A8K0MPK2_9ROSA</name>
<comment type="caution">
    <text evidence="1">The sequence shown here is derived from an EMBL/GenBank/DDBJ whole genome shotgun (WGS) entry which is preliminary data.</text>
</comment>
<evidence type="ECO:0000313" key="1">
    <source>
        <dbReference type="EMBL" id="KAF3453996.1"/>
    </source>
</evidence>
<keyword evidence="2" id="KW-1185">Reference proteome</keyword>
<proteinExistence type="predicted"/>
<accession>A0A8K0MPK2</accession>
<evidence type="ECO:0000313" key="2">
    <source>
        <dbReference type="Proteomes" id="UP000796880"/>
    </source>
</evidence>
<dbReference type="EMBL" id="VOIH02000002">
    <property type="protein sequence ID" value="KAF3453996.1"/>
    <property type="molecule type" value="Genomic_DNA"/>
</dbReference>
<dbReference type="Proteomes" id="UP000796880">
    <property type="component" value="Unassembled WGS sequence"/>
</dbReference>
<protein>
    <submittedName>
        <fullName evidence="1">Uncharacterized protein</fullName>
    </submittedName>
</protein>
<sequence length="74" mass="8864">MMHPYFAPTFYQWKCKHSFAAWLQLMKEATEEADPSGLNCNREPQHRYLTWRTEKVISILLCYCLHIPFINSLD</sequence>
<organism evidence="1 2">
    <name type="scientific">Rhamnella rubrinervis</name>
    <dbReference type="NCBI Taxonomy" id="2594499"/>
    <lineage>
        <taxon>Eukaryota</taxon>
        <taxon>Viridiplantae</taxon>
        <taxon>Streptophyta</taxon>
        <taxon>Embryophyta</taxon>
        <taxon>Tracheophyta</taxon>
        <taxon>Spermatophyta</taxon>
        <taxon>Magnoliopsida</taxon>
        <taxon>eudicotyledons</taxon>
        <taxon>Gunneridae</taxon>
        <taxon>Pentapetalae</taxon>
        <taxon>rosids</taxon>
        <taxon>fabids</taxon>
        <taxon>Rosales</taxon>
        <taxon>Rhamnaceae</taxon>
        <taxon>rhamnoid group</taxon>
        <taxon>Rhamneae</taxon>
        <taxon>Rhamnella</taxon>
    </lineage>
</organism>